<feature type="compositionally biased region" description="Polar residues" evidence="1">
    <location>
        <begin position="227"/>
        <end position="239"/>
    </location>
</feature>
<protein>
    <submittedName>
        <fullName evidence="2">Uncharacterized protein</fullName>
    </submittedName>
</protein>
<proteinExistence type="predicted"/>
<organism evidence="2 3">
    <name type="scientific">Mortierella alpina</name>
    <name type="common">Oleaginous fungus</name>
    <name type="synonym">Mortierella renispora</name>
    <dbReference type="NCBI Taxonomy" id="64518"/>
    <lineage>
        <taxon>Eukaryota</taxon>
        <taxon>Fungi</taxon>
        <taxon>Fungi incertae sedis</taxon>
        <taxon>Mucoromycota</taxon>
        <taxon>Mortierellomycotina</taxon>
        <taxon>Mortierellomycetes</taxon>
        <taxon>Mortierellales</taxon>
        <taxon>Mortierellaceae</taxon>
        <taxon>Mortierella</taxon>
    </lineage>
</organism>
<feature type="compositionally biased region" description="Acidic residues" evidence="1">
    <location>
        <begin position="205"/>
        <end position="216"/>
    </location>
</feature>
<comment type="caution">
    <text evidence="2">The sequence shown here is derived from an EMBL/GenBank/DDBJ whole genome shotgun (WGS) entry which is preliminary data.</text>
</comment>
<accession>A0A9P8AB97</accession>
<feature type="region of interest" description="Disordered" evidence="1">
    <location>
        <begin position="195"/>
        <end position="239"/>
    </location>
</feature>
<reference evidence="2" key="1">
    <citation type="submission" date="2021-07" db="EMBL/GenBank/DDBJ databases">
        <title>Draft genome of Mortierella alpina, strain LL118, isolated from an aspen leaf litter sample.</title>
        <authorList>
            <person name="Yang S."/>
            <person name="Vinatzer B.A."/>
        </authorList>
    </citation>
    <scope>NUCLEOTIDE SEQUENCE</scope>
    <source>
        <strain evidence="2">LL118</strain>
    </source>
</reference>
<name>A0A9P8AB97_MORAP</name>
<evidence type="ECO:0000256" key="1">
    <source>
        <dbReference type="SAM" id="MobiDB-lite"/>
    </source>
</evidence>
<feature type="region of interest" description="Disordered" evidence="1">
    <location>
        <begin position="272"/>
        <end position="308"/>
    </location>
</feature>
<dbReference type="Proteomes" id="UP000717515">
    <property type="component" value="Unassembled WGS sequence"/>
</dbReference>
<gene>
    <name evidence="2" type="ORF">KVV02_000747</name>
</gene>
<evidence type="ECO:0000313" key="2">
    <source>
        <dbReference type="EMBL" id="KAG9326036.1"/>
    </source>
</evidence>
<dbReference type="EMBL" id="JAIFTL010000027">
    <property type="protein sequence ID" value="KAG9326036.1"/>
    <property type="molecule type" value="Genomic_DNA"/>
</dbReference>
<feature type="compositionally biased region" description="Basic and acidic residues" evidence="1">
    <location>
        <begin position="272"/>
        <end position="298"/>
    </location>
</feature>
<evidence type="ECO:0000313" key="3">
    <source>
        <dbReference type="Proteomes" id="UP000717515"/>
    </source>
</evidence>
<sequence>MMHPPSVESAQAMTQAVLMAHLCHRYHDLASIASEPLKQRLHFLALPDGSNLKELLLLWDTNLLSSPISSSSAPTSSQRLVAVEKYIQERWSPDQSPPTPPLLWGCSSWETARVFRRELVSESVQAFVPLGALDSLHILGVLLVEEDSSWAYHNMSIILNSDLGSRAAWELLNGFDKEATPQAHLLIAMDGTSAPRASNVVDQDNKEEDDDSDDDYWGQYGDADESPSPSAQGEPTSSHGTAFVRENLSAYCDTAEDEDEEDDQYWCKYTEHQEEDAKRQKPRTGTEHDDPVPIERGDSQVPGRDGTHADETRRVLACLGDSFAPHGVPAITCADPSLGQVDPTTLSALLERLRAHEADEEGVVKPLAGRGINDYTDCTEEQTADQEPAKTDPDLYFEPTRDLSMEDAMPSSGLRIKITIAIAININIHDHLTQHHGHYCHLRPYPLDL</sequence>
<dbReference type="AlphaFoldDB" id="A0A9P8AB97"/>